<feature type="region of interest" description="Disordered" evidence="1">
    <location>
        <begin position="114"/>
        <end position="135"/>
    </location>
</feature>
<evidence type="ECO:0000313" key="3">
    <source>
        <dbReference type="EMBL" id="CCA16934.1"/>
    </source>
</evidence>
<name>F0W735_9STRA</name>
<sequence length="385" mass="43028">MQSVNTTASRPKWSILFSMSYAQTWYLIMSFQYSIESFPASGTENVCLQLANCMIGSMTKVCVRKPGSQCPPCLYKSKYTSDYYCYNMRDGVCPFPHPDVICTNVYQPDVAVRNSHGNASTQNDSEDNVKPDASNARDVDVEKPAVMIYDSNNSQTSISVKKKADTQLSITAIILITILIAFMTVFCGYQGMRLLKRLRERRVPAPPFDYIRRSTVLSIEDGSDKKHFANKQRVTVKYGDVEESTVFQGSVSATASFMSDGIIAEMFVSKLEQSRSNNAGIFNANVSRMSLTETSIFDCDINEEEVHELQLRGSDTPMIELDLTFMEENCDYDIVDPETFYSSQIRTSEAIVEAGRYSAYSQVSSSASATFNFPCSLESNILVVD</sequence>
<dbReference type="HOGENOM" id="CLU_718488_0_0_1"/>
<keyword evidence="2" id="KW-0812">Transmembrane</keyword>
<proteinExistence type="predicted"/>
<evidence type="ECO:0000256" key="1">
    <source>
        <dbReference type="SAM" id="MobiDB-lite"/>
    </source>
</evidence>
<keyword evidence="2" id="KW-1133">Transmembrane helix</keyword>
<dbReference type="AlphaFoldDB" id="F0W735"/>
<evidence type="ECO:0000256" key="2">
    <source>
        <dbReference type="SAM" id="Phobius"/>
    </source>
</evidence>
<gene>
    <name evidence="3" type="primary">AlNc14C28G2664</name>
    <name evidence="3" type="ORF">ALNC14_030770</name>
</gene>
<accession>F0W735</accession>
<reference evidence="3" key="1">
    <citation type="journal article" date="2011" name="PLoS Biol.">
        <title>Gene gain and loss during evolution of obligate parasitism in the white rust pathogen of Arabidopsis thaliana.</title>
        <authorList>
            <person name="Kemen E."/>
            <person name="Gardiner A."/>
            <person name="Schultz-Larsen T."/>
            <person name="Kemen A.C."/>
            <person name="Balmuth A.L."/>
            <person name="Robert-Seilaniantz A."/>
            <person name="Bailey K."/>
            <person name="Holub E."/>
            <person name="Studholme D.J."/>
            <person name="Maclean D."/>
            <person name="Jones J.D."/>
        </authorList>
    </citation>
    <scope>NUCLEOTIDE SEQUENCE</scope>
</reference>
<protein>
    <submittedName>
        <fullName evidence="3">AlNc14C28G2664 protein</fullName>
    </submittedName>
</protein>
<dbReference type="EMBL" id="FR824073">
    <property type="protein sequence ID" value="CCA16934.1"/>
    <property type="molecule type" value="Genomic_DNA"/>
</dbReference>
<reference evidence="3" key="2">
    <citation type="submission" date="2011-02" db="EMBL/GenBank/DDBJ databases">
        <authorList>
            <person name="MacLean D."/>
        </authorList>
    </citation>
    <scope>NUCLEOTIDE SEQUENCE</scope>
</reference>
<organism evidence="3">
    <name type="scientific">Albugo laibachii Nc14</name>
    <dbReference type="NCBI Taxonomy" id="890382"/>
    <lineage>
        <taxon>Eukaryota</taxon>
        <taxon>Sar</taxon>
        <taxon>Stramenopiles</taxon>
        <taxon>Oomycota</taxon>
        <taxon>Peronosporomycetes</taxon>
        <taxon>Albuginales</taxon>
        <taxon>Albuginaceae</taxon>
        <taxon>Albugo</taxon>
    </lineage>
</organism>
<keyword evidence="2" id="KW-0472">Membrane</keyword>
<feature type="transmembrane region" description="Helical" evidence="2">
    <location>
        <begin position="168"/>
        <end position="189"/>
    </location>
</feature>